<reference evidence="1" key="2">
    <citation type="submission" date="2013-04" db="UniProtKB">
        <authorList>
            <consortium name="EnsemblPlants"/>
        </authorList>
    </citation>
    <scope>IDENTIFICATION</scope>
</reference>
<proteinExistence type="predicted"/>
<protein>
    <submittedName>
        <fullName evidence="1">Uncharacterized protein</fullName>
    </submittedName>
</protein>
<dbReference type="Gramene" id="OB06G29630.1">
    <property type="protein sequence ID" value="OB06G29630.1"/>
    <property type="gene ID" value="OB06G29630"/>
</dbReference>
<dbReference type="HOGENOM" id="CLU_2907717_0_0_1"/>
<dbReference type="AlphaFoldDB" id="J3MG19"/>
<sequence length="62" mass="7161">MAEKPRAFIEKQKLFFVCASCNKKQTQEFGLIYRFRRRRPRTRPLSLDVLELAADGVTGGES</sequence>
<name>J3MG19_ORYBR</name>
<organism evidence="1">
    <name type="scientific">Oryza brachyantha</name>
    <name type="common">malo sina</name>
    <dbReference type="NCBI Taxonomy" id="4533"/>
    <lineage>
        <taxon>Eukaryota</taxon>
        <taxon>Viridiplantae</taxon>
        <taxon>Streptophyta</taxon>
        <taxon>Embryophyta</taxon>
        <taxon>Tracheophyta</taxon>
        <taxon>Spermatophyta</taxon>
        <taxon>Magnoliopsida</taxon>
        <taxon>Liliopsida</taxon>
        <taxon>Poales</taxon>
        <taxon>Poaceae</taxon>
        <taxon>BOP clade</taxon>
        <taxon>Oryzoideae</taxon>
        <taxon>Oryzeae</taxon>
        <taxon>Oryzinae</taxon>
        <taxon>Oryza</taxon>
    </lineage>
</organism>
<evidence type="ECO:0000313" key="2">
    <source>
        <dbReference type="Proteomes" id="UP000006038"/>
    </source>
</evidence>
<keyword evidence="2" id="KW-1185">Reference proteome</keyword>
<dbReference type="EnsemblPlants" id="OB06G29630.1">
    <property type="protein sequence ID" value="OB06G29630.1"/>
    <property type="gene ID" value="OB06G29630"/>
</dbReference>
<evidence type="ECO:0000313" key="1">
    <source>
        <dbReference type="EnsemblPlants" id="OB06G29630.1"/>
    </source>
</evidence>
<accession>J3MG19</accession>
<dbReference type="Proteomes" id="UP000006038">
    <property type="component" value="Chromosome 6"/>
</dbReference>
<reference evidence="1" key="1">
    <citation type="journal article" date="2013" name="Nat. Commun.">
        <title>Whole-genome sequencing of Oryza brachyantha reveals mechanisms underlying Oryza genome evolution.</title>
        <authorList>
            <person name="Chen J."/>
            <person name="Huang Q."/>
            <person name="Gao D."/>
            <person name="Wang J."/>
            <person name="Lang Y."/>
            <person name="Liu T."/>
            <person name="Li B."/>
            <person name="Bai Z."/>
            <person name="Luis Goicoechea J."/>
            <person name="Liang C."/>
            <person name="Chen C."/>
            <person name="Zhang W."/>
            <person name="Sun S."/>
            <person name="Liao Y."/>
            <person name="Zhang X."/>
            <person name="Yang L."/>
            <person name="Song C."/>
            <person name="Wang M."/>
            <person name="Shi J."/>
            <person name="Liu G."/>
            <person name="Liu J."/>
            <person name="Zhou H."/>
            <person name="Zhou W."/>
            <person name="Yu Q."/>
            <person name="An N."/>
            <person name="Chen Y."/>
            <person name="Cai Q."/>
            <person name="Wang B."/>
            <person name="Liu B."/>
            <person name="Min J."/>
            <person name="Huang Y."/>
            <person name="Wu H."/>
            <person name="Li Z."/>
            <person name="Zhang Y."/>
            <person name="Yin Y."/>
            <person name="Song W."/>
            <person name="Jiang J."/>
            <person name="Jackson S.A."/>
            <person name="Wing R.A."/>
            <person name="Wang J."/>
            <person name="Chen M."/>
        </authorList>
    </citation>
    <scope>NUCLEOTIDE SEQUENCE [LARGE SCALE GENOMIC DNA]</scope>
    <source>
        <strain evidence="1">cv. IRGC 101232</strain>
    </source>
</reference>